<name>A0A9Q3EUH3_9BASI</name>
<evidence type="ECO:0000313" key="3">
    <source>
        <dbReference type="Proteomes" id="UP000765509"/>
    </source>
</evidence>
<organism evidence="2 3">
    <name type="scientific">Austropuccinia psidii MF-1</name>
    <dbReference type="NCBI Taxonomy" id="1389203"/>
    <lineage>
        <taxon>Eukaryota</taxon>
        <taxon>Fungi</taxon>
        <taxon>Dikarya</taxon>
        <taxon>Basidiomycota</taxon>
        <taxon>Pucciniomycotina</taxon>
        <taxon>Pucciniomycetes</taxon>
        <taxon>Pucciniales</taxon>
        <taxon>Sphaerophragmiaceae</taxon>
        <taxon>Austropuccinia</taxon>
    </lineage>
</organism>
<evidence type="ECO:0000256" key="1">
    <source>
        <dbReference type="SAM" id="MobiDB-lite"/>
    </source>
</evidence>
<protein>
    <submittedName>
        <fullName evidence="2">Uncharacterized protein</fullName>
    </submittedName>
</protein>
<dbReference type="Proteomes" id="UP000765509">
    <property type="component" value="Unassembled WGS sequence"/>
</dbReference>
<evidence type="ECO:0000313" key="2">
    <source>
        <dbReference type="EMBL" id="MBW0527504.1"/>
    </source>
</evidence>
<keyword evidence="3" id="KW-1185">Reference proteome</keyword>
<comment type="caution">
    <text evidence="2">The sequence shown here is derived from an EMBL/GenBank/DDBJ whole genome shotgun (WGS) entry which is preliminary data.</text>
</comment>
<sequence>MSFSRISPDFSINPVCFVLPIRHISPLYNQVIPKVSPPLLQNTSAGIGQPQPNSNFTTSQSSTTYQKKKMALNPFHLLAQERDSAVLHITPTRIPQKTSPG</sequence>
<feature type="region of interest" description="Disordered" evidence="1">
    <location>
        <begin position="40"/>
        <end position="63"/>
    </location>
</feature>
<dbReference type="EMBL" id="AVOT02033581">
    <property type="protein sequence ID" value="MBW0527504.1"/>
    <property type="molecule type" value="Genomic_DNA"/>
</dbReference>
<proteinExistence type="predicted"/>
<accession>A0A9Q3EUH3</accession>
<reference evidence="2" key="1">
    <citation type="submission" date="2021-03" db="EMBL/GenBank/DDBJ databases">
        <title>Draft genome sequence of rust myrtle Austropuccinia psidii MF-1, a brazilian biotype.</title>
        <authorList>
            <person name="Quecine M.C."/>
            <person name="Pachon D.M.R."/>
            <person name="Bonatelli M.L."/>
            <person name="Correr F.H."/>
            <person name="Franceschini L.M."/>
            <person name="Leite T.F."/>
            <person name="Margarido G.R.A."/>
            <person name="Almeida C.A."/>
            <person name="Ferrarezi J.A."/>
            <person name="Labate C.A."/>
        </authorList>
    </citation>
    <scope>NUCLEOTIDE SEQUENCE</scope>
    <source>
        <strain evidence="2">MF-1</strain>
    </source>
</reference>
<gene>
    <name evidence="2" type="ORF">O181_067219</name>
</gene>
<feature type="compositionally biased region" description="Polar residues" evidence="1">
    <location>
        <begin position="40"/>
        <end position="56"/>
    </location>
</feature>
<dbReference type="AlphaFoldDB" id="A0A9Q3EUH3"/>